<sequence>MVRRLRVADQIQDRKIAATSSLTLNSYCPFQRRIGRVCSIEVRPLCDMGVSSGDRFAAGEGDDCLPIKAFRDVLLDEDLDFGCSGLVGSRSFILLMVCRRWITDFDGLLSLALAQQCALGYGTRIAG</sequence>
<dbReference type="EMBL" id="LSRX01000535">
    <property type="protein sequence ID" value="OLP94632.1"/>
    <property type="molecule type" value="Genomic_DNA"/>
</dbReference>
<dbReference type="AlphaFoldDB" id="A0A1Q9DHH2"/>
<proteinExistence type="predicted"/>
<accession>A0A1Q9DHH2</accession>
<name>A0A1Q9DHH2_SYMMI</name>
<dbReference type="Proteomes" id="UP000186817">
    <property type="component" value="Unassembled WGS sequence"/>
</dbReference>
<evidence type="ECO:0000313" key="1">
    <source>
        <dbReference type="EMBL" id="OLP94632.1"/>
    </source>
</evidence>
<comment type="caution">
    <text evidence="1">The sequence shown here is derived from an EMBL/GenBank/DDBJ whole genome shotgun (WGS) entry which is preliminary data.</text>
</comment>
<gene>
    <name evidence="1" type="ORF">AK812_SmicGene23342</name>
</gene>
<keyword evidence="2" id="KW-1185">Reference proteome</keyword>
<evidence type="ECO:0000313" key="2">
    <source>
        <dbReference type="Proteomes" id="UP000186817"/>
    </source>
</evidence>
<organism evidence="1 2">
    <name type="scientific">Symbiodinium microadriaticum</name>
    <name type="common">Dinoflagellate</name>
    <name type="synonym">Zooxanthella microadriatica</name>
    <dbReference type="NCBI Taxonomy" id="2951"/>
    <lineage>
        <taxon>Eukaryota</taxon>
        <taxon>Sar</taxon>
        <taxon>Alveolata</taxon>
        <taxon>Dinophyceae</taxon>
        <taxon>Suessiales</taxon>
        <taxon>Symbiodiniaceae</taxon>
        <taxon>Symbiodinium</taxon>
    </lineage>
</organism>
<protein>
    <submittedName>
        <fullName evidence="1">Uncharacterized protein</fullName>
    </submittedName>
</protein>
<reference evidence="1 2" key="1">
    <citation type="submission" date="2016-02" db="EMBL/GenBank/DDBJ databases">
        <title>Genome analysis of coral dinoflagellate symbionts highlights evolutionary adaptations to a symbiotic lifestyle.</title>
        <authorList>
            <person name="Aranda M."/>
            <person name="Li Y."/>
            <person name="Liew Y.J."/>
            <person name="Baumgarten S."/>
            <person name="Simakov O."/>
            <person name="Wilson M."/>
            <person name="Piel J."/>
            <person name="Ashoor H."/>
            <person name="Bougouffa S."/>
            <person name="Bajic V.B."/>
            <person name="Ryu T."/>
            <person name="Ravasi T."/>
            <person name="Bayer T."/>
            <person name="Micklem G."/>
            <person name="Kim H."/>
            <person name="Bhak J."/>
            <person name="Lajeunesse T.C."/>
            <person name="Voolstra C.R."/>
        </authorList>
    </citation>
    <scope>NUCLEOTIDE SEQUENCE [LARGE SCALE GENOMIC DNA]</scope>
    <source>
        <strain evidence="1 2">CCMP2467</strain>
    </source>
</reference>